<dbReference type="InterPro" id="IPR001789">
    <property type="entry name" value="Sig_transdc_resp-reg_receiver"/>
</dbReference>
<dbReference type="EMBL" id="WDPD01000004">
    <property type="protein sequence ID" value="KAB7461547.1"/>
    <property type="molecule type" value="Genomic_DNA"/>
</dbReference>
<dbReference type="SMART" id="SM00850">
    <property type="entry name" value="LytTR"/>
    <property type="match status" value="1"/>
</dbReference>
<dbReference type="SUPFAM" id="SSF52172">
    <property type="entry name" value="CheY-like"/>
    <property type="match status" value="1"/>
</dbReference>
<proteinExistence type="predicted"/>
<dbReference type="InterPro" id="IPR011006">
    <property type="entry name" value="CheY-like_superfamily"/>
</dbReference>
<dbReference type="Proteomes" id="UP000429211">
    <property type="component" value="Unassembled WGS sequence"/>
</dbReference>
<dbReference type="PROSITE" id="PS50930">
    <property type="entry name" value="HTH_LYTTR"/>
    <property type="match status" value="1"/>
</dbReference>
<dbReference type="InterPro" id="IPR046947">
    <property type="entry name" value="LytR-like"/>
</dbReference>
<feature type="domain" description="HTH LytTR-type" evidence="3">
    <location>
        <begin position="133"/>
        <end position="200"/>
    </location>
</feature>
<keyword evidence="1" id="KW-0597">Phosphoprotein</keyword>
<evidence type="ECO:0000313" key="4">
    <source>
        <dbReference type="EMBL" id="KAB7461547.1"/>
    </source>
</evidence>
<dbReference type="Pfam" id="PF00072">
    <property type="entry name" value="Response_reg"/>
    <property type="match status" value="1"/>
</dbReference>
<dbReference type="AlphaFoldDB" id="A0A7J5TI25"/>
<dbReference type="GO" id="GO:0000156">
    <property type="term" value="F:phosphorelay response regulator activity"/>
    <property type="evidence" value="ECO:0007669"/>
    <property type="project" value="InterPro"/>
</dbReference>
<dbReference type="Gene3D" id="3.40.50.2300">
    <property type="match status" value="1"/>
</dbReference>
<feature type="domain" description="Response regulatory" evidence="2">
    <location>
        <begin position="5"/>
        <end position="122"/>
    </location>
</feature>
<dbReference type="Gene3D" id="2.40.50.1020">
    <property type="entry name" value="LytTr DNA-binding domain"/>
    <property type="match status" value="1"/>
</dbReference>
<dbReference type="GO" id="GO:0003677">
    <property type="term" value="F:DNA binding"/>
    <property type="evidence" value="ECO:0007669"/>
    <property type="project" value="InterPro"/>
</dbReference>
<accession>A0A7J5TI25</accession>
<organism evidence="4 5">
    <name type="scientific">Bifidobacterium dentium</name>
    <dbReference type="NCBI Taxonomy" id="1689"/>
    <lineage>
        <taxon>Bacteria</taxon>
        <taxon>Bacillati</taxon>
        <taxon>Actinomycetota</taxon>
        <taxon>Actinomycetes</taxon>
        <taxon>Bifidobacteriales</taxon>
        <taxon>Bifidobacteriaceae</taxon>
        <taxon>Bifidobacterium</taxon>
    </lineage>
</organism>
<dbReference type="PANTHER" id="PTHR37299">
    <property type="entry name" value="TRANSCRIPTIONAL REGULATOR-RELATED"/>
    <property type="match status" value="1"/>
</dbReference>
<dbReference type="RefSeq" id="WP_129879920.1">
    <property type="nucleotide sequence ID" value="NZ_CACRSP010000006.1"/>
</dbReference>
<evidence type="ECO:0000256" key="1">
    <source>
        <dbReference type="PROSITE-ProRule" id="PRU00169"/>
    </source>
</evidence>
<dbReference type="PROSITE" id="PS50110">
    <property type="entry name" value="RESPONSE_REGULATORY"/>
    <property type="match status" value="1"/>
</dbReference>
<dbReference type="CDD" id="cd00156">
    <property type="entry name" value="REC"/>
    <property type="match status" value="1"/>
</dbReference>
<dbReference type="Pfam" id="PF04397">
    <property type="entry name" value="LytTR"/>
    <property type="match status" value="1"/>
</dbReference>
<evidence type="ECO:0000259" key="2">
    <source>
        <dbReference type="PROSITE" id="PS50110"/>
    </source>
</evidence>
<dbReference type="InterPro" id="IPR007492">
    <property type="entry name" value="LytTR_DNA-bd_dom"/>
</dbReference>
<feature type="modified residue" description="4-aspartylphosphate" evidence="1">
    <location>
        <position position="59"/>
    </location>
</feature>
<name>A0A7J5TI25_9BIFI</name>
<evidence type="ECO:0000259" key="3">
    <source>
        <dbReference type="PROSITE" id="PS50930"/>
    </source>
</evidence>
<evidence type="ECO:0000313" key="5">
    <source>
        <dbReference type="Proteomes" id="UP000429211"/>
    </source>
</evidence>
<comment type="caution">
    <text evidence="4">The sequence shown here is derived from an EMBL/GenBank/DDBJ whole genome shotgun (WGS) entry which is preliminary data.</text>
</comment>
<protein>
    <submittedName>
        <fullName evidence="4">Response regulator transcription factor</fullName>
    </submittedName>
</protein>
<sequence length="238" mass="26829">MNTVRIAIIDDDADERKTLQASFERLAQESGSAIVIIEFAGADDFLDGYDRSFDLVCMDIDMPGTDGMSAAQRLRQMDADVPLVFVTNMAQMAIHGYAVHALDFILKPINYYSFSIKMRGILALIGNRRRKSLVFPTTDGFLRISSDNLYYVEVRGHHLSFHTTQGVIRQRDSLRNWEAKLEGLPFERCNNSYLVNLKQVTAVAKDSVQVGCDWLPISRTKKKPFMNALTEYMGGTSV</sequence>
<gene>
    <name evidence="4" type="ORF">GBB04_05650</name>
</gene>
<dbReference type="SMART" id="SM00448">
    <property type="entry name" value="REC"/>
    <property type="match status" value="1"/>
</dbReference>
<reference evidence="4 5" key="1">
    <citation type="journal article" date="2019" name="Nat. Med.">
        <title>A library of human gut bacterial isolates paired with longitudinal multiomics data enables mechanistic microbiome research.</title>
        <authorList>
            <person name="Poyet M."/>
            <person name="Groussin M."/>
            <person name="Gibbons S.M."/>
            <person name="Avila-Pacheco J."/>
            <person name="Jiang X."/>
            <person name="Kearney S.M."/>
            <person name="Perrotta A.R."/>
            <person name="Berdy B."/>
            <person name="Zhao S."/>
            <person name="Lieberman T.D."/>
            <person name="Swanson P.K."/>
            <person name="Smith M."/>
            <person name="Roesemann S."/>
            <person name="Alexander J.E."/>
            <person name="Rich S.A."/>
            <person name="Livny J."/>
            <person name="Vlamakis H."/>
            <person name="Clish C."/>
            <person name="Bullock K."/>
            <person name="Deik A."/>
            <person name="Scott J."/>
            <person name="Pierce K.A."/>
            <person name="Xavier R.J."/>
            <person name="Alm E.J."/>
        </authorList>
    </citation>
    <scope>NUCLEOTIDE SEQUENCE [LARGE SCALE GENOMIC DNA]</scope>
    <source>
        <strain evidence="4 5">BIOML-A2</strain>
    </source>
</reference>
<dbReference type="PANTHER" id="PTHR37299:SF1">
    <property type="entry name" value="STAGE 0 SPORULATION PROTEIN A HOMOLOG"/>
    <property type="match status" value="1"/>
</dbReference>